<dbReference type="AlphaFoldDB" id="A0A2N9FP92"/>
<organism evidence="1">
    <name type="scientific">Fagus sylvatica</name>
    <name type="common">Beechnut</name>
    <dbReference type="NCBI Taxonomy" id="28930"/>
    <lineage>
        <taxon>Eukaryota</taxon>
        <taxon>Viridiplantae</taxon>
        <taxon>Streptophyta</taxon>
        <taxon>Embryophyta</taxon>
        <taxon>Tracheophyta</taxon>
        <taxon>Spermatophyta</taxon>
        <taxon>Magnoliopsida</taxon>
        <taxon>eudicotyledons</taxon>
        <taxon>Gunneridae</taxon>
        <taxon>Pentapetalae</taxon>
        <taxon>rosids</taxon>
        <taxon>fabids</taxon>
        <taxon>Fagales</taxon>
        <taxon>Fagaceae</taxon>
        <taxon>Fagus</taxon>
    </lineage>
</organism>
<dbReference type="EMBL" id="OIVN01001315">
    <property type="protein sequence ID" value="SPC92537.1"/>
    <property type="molecule type" value="Genomic_DNA"/>
</dbReference>
<evidence type="ECO:0000313" key="1">
    <source>
        <dbReference type="EMBL" id="SPC92537.1"/>
    </source>
</evidence>
<accession>A0A2N9FP92</accession>
<gene>
    <name evidence="1" type="ORF">FSB_LOCUS20419</name>
</gene>
<sequence>MEGLNLKLKRTEVQQQPQLSADLVRIMEQRLSAIKHRTACFHNLINRFHLSDIDELIIPSSELVFFKWLQEAADAAKSAMF</sequence>
<proteinExistence type="predicted"/>
<reference evidence="1" key="1">
    <citation type="submission" date="2018-02" db="EMBL/GenBank/DDBJ databases">
        <authorList>
            <person name="Cohen D.B."/>
            <person name="Kent A.D."/>
        </authorList>
    </citation>
    <scope>NUCLEOTIDE SEQUENCE</scope>
</reference>
<name>A0A2N9FP92_FAGSY</name>
<protein>
    <submittedName>
        <fullName evidence="1">Uncharacterized protein</fullName>
    </submittedName>
</protein>